<accession>A0A8J5V6C9</accession>
<name>A0A8J5V6C9_9HYME</name>
<comment type="caution">
    <text evidence="1">The sequence shown here is derived from an EMBL/GenBank/DDBJ whole genome shotgun (WGS) entry which is preliminary data.</text>
</comment>
<reference evidence="1" key="2">
    <citation type="submission" date="2021-04" db="EMBL/GenBank/DDBJ databases">
        <title>Genome-wide patterns of bracovirus chromosomal integration into multiple host tissues during parasitism.</title>
        <authorList>
            <person name="Chebbi M.A.C."/>
        </authorList>
    </citation>
    <scope>NUCLEOTIDE SEQUENCE</scope>
    <source>
        <tissue evidence="1">Whole body</tissue>
    </source>
</reference>
<dbReference type="AlphaFoldDB" id="A0A8J5V6C9"/>
<keyword evidence="2" id="KW-1185">Reference proteome</keyword>
<evidence type="ECO:0000313" key="2">
    <source>
        <dbReference type="Proteomes" id="UP000729913"/>
    </source>
</evidence>
<dbReference type="OrthoDB" id="10030083at2759"/>
<sequence>MASNVVVGSTIGIFISYMCYRHYYPPLDSQLCHKPYAELIKEGDIKSIKAAREDEIKWI</sequence>
<dbReference type="Proteomes" id="UP000729913">
    <property type="component" value="Unassembled WGS sequence"/>
</dbReference>
<evidence type="ECO:0000313" key="1">
    <source>
        <dbReference type="EMBL" id="KAG8035464.1"/>
    </source>
</evidence>
<reference evidence="1" key="1">
    <citation type="submission" date="2020-03" db="EMBL/GenBank/DDBJ databases">
        <authorList>
            <person name="Chebbi M.A."/>
            <person name="Drezen J.M."/>
        </authorList>
    </citation>
    <scope>NUCLEOTIDE SEQUENCE</scope>
    <source>
        <tissue evidence="1">Whole body</tissue>
    </source>
</reference>
<dbReference type="EMBL" id="JAAOIC020000060">
    <property type="protein sequence ID" value="KAG8035464.1"/>
    <property type="molecule type" value="Genomic_DNA"/>
</dbReference>
<protein>
    <submittedName>
        <fullName evidence="1">Uncharacterized protein</fullName>
    </submittedName>
</protein>
<proteinExistence type="predicted"/>
<organism evidence="1 2">
    <name type="scientific">Cotesia typhae</name>
    <dbReference type="NCBI Taxonomy" id="2053667"/>
    <lineage>
        <taxon>Eukaryota</taxon>
        <taxon>Metazoa</taxon>
        <taxon>Ecdysozoa</taxon>
        <taxon>Arthropoda</taxon>
        <taxon>Hexapoda</taxon>
        <taxon>Insecta</taxon>
        <taxon>Pterygota</taxon>
        <taxon>Neoptera</taxon>
        <taxon>Endopterygota</taxon>
        <taxon>Hymenoptera</taxon>
        <taxon>Apocrita</taxon>
        <taxon>Ichneumonoidea</taxon>
        <taxon>Braconidae</taxon>
        <taxon>Microgastrinae</taxon>
        <taxon>Cotesia</taxon>
    </lineage>
</organism>
<gene>
    <name evidence="1" type="ORF">G9C98_006910</name>
</gene>